<feature type="compositionally biased region" description="Polar residues" evidence="8">
    <location>
        <begin position="1547"/>
        <end position="1556"/>
    </location>
</feature>
<evidence type="ECO:0000259" key="9">
    <source>
        <dbReference type="PROSITE" id="PS52027"/>
    </source>
</evidence>
<feature type="compositionally biased region" description="Polar residues" evidence="8">
    <location>
        <begin position="1679"/>
        <end position="1689"/>
    </location>
</feature>
<feature type="compositionally biased region" description="Low complexity" evidence="8">
    <location>
        <begin position="1430"/>
        <end position="1446"/>
    </location>
</feature>
<feature type="compositionally biased region" description="Polar residues" evidence="8">
    <location>
        <begin position="47"/>
        <end position="57"/>
    </location>
</feature>
<evidence type="ECO:0000256" key="7">
    <source>
        <dbReference type="SAM" id="Coils"/>
    </source>
</evidence>
<sequence length="2037" mass="227930">MIKLRENYARLSQARFQQKQLQEKEQKLLQLYDQQQQRAYQVVQRGSAGSNGSNHTATISQHTITKTSSSSHTTSTSQGGKVRQMFDERRQTTVKGIDRSYPLEPLENKPRKQANGNSVQKNGNLTVNRQSVTVRRVARADVNSNLNGGKPVVSYHEEITRESFGPSARQHQGGDEFGNENHVARYTNGDHRDGIRIEEALDEDMIERNRMMAKLHLMEYDESLKHRVKNDLESEEFPDDFMLDVPDKLPKQSVTKKLSQAEARLERFKNANVKRGSYVTKNPTIAPKKRSDPIFPAKSTSRYVDIQAETTWNIQSEKSATTYAIDSRTAKKLSPGLSKDRMQKSGRSKSFTITREKYPTELDYTRTSTFKSLKDGMRKRQSPRLFSEDIKRLSSEASKDVKERSESPKFFCKESEKSATSHATDPKTIKKFSSGKSATTRAIDPKSAERLIHEVSEVIKDVKRRSESPKFFCKESDKSATTYAIDPKAADKSIRVSLRDMRDAKSRSDSPKFFCKESEKSATTYAIDPKATKKFSSVSLRDTKDRTDSPKFFCKESEKSATTYAVDSSSLSVSPDRTNTRESSVSKMEKSKGKKDTIKESMNDRIKRHIESLKHDSTKRSSFPKYVKHNTTSYPRPNYPKRSKSTPSKSSSFLTRERSSSPHFFFREGRKSTRKKSIDDKDKSISRSPNFSEKSIKKRGESPRIIDAQVKSESPDLTKIFCRKSSTSPQYLSDSDRSTTFMMVTPKTITKPRTESAYSKSREQSPTLPVSKPENAVTGVPAEPKRNRSVESYDESSRQFIRNSVSQFFSQQCEKSSRNADVRKHVQSAKIGKNGYSSRGSSPLSLKDMRTPSPTKPQFYRERTEKADRRTSVDTDSSRDSSPKYRKIVDSREVTSEFFRRGTGKSAATVALEPRISRNVIKGSSEGLKSIKQTVLREIVTTTKNLLNNVKNKSSKSRDNCLTAKDSDYYSTRKNKNILNRSTKLIRDTAKGSSTTKNTNLFNRRGSNNVLRSTKLIRDVLKRQTGRNRAILAADKSRSSCERVFQHTSGISSEWEQRSRVDRVQKVTTVNKKVDEKARTPAAGELSAARSNPESCTSAQIVTPDQCIKQEKLRGTYSRSSKKTAGQKPGSERLFTYSVRKPKRGSLFESDIFERSVKNSKEEKPINSRYKSPNASLKRETVVGSLKSRTKGDVASEKSEKNALRRAAGSIQIGEKNMTSNKSCMTQSINRDPKRGRIERNTNRRSETKISRAGGQTSSPFKIQDKMVEANSTENNLNETKETKTTLSEQVQILKSVSLVQNVTKEPDFAEKSRKLFHETISDGTVTENQITQSGPVSSTIDIREPELIVVSIKEVPSSKNYERTDSVESALRRFDSIGMETGSHRGTLKRSVESIAEKRQTKSGETAGSTSDSKTISLEALDRPDVNLSSTSRTTTRTIRTSTNTEAGGKGRQGKLQGTPGRKNAQKKLEGARVSMEMARIAMKSRSSSCRRKLFQDGDSSEATETGSTASRRSLESTRTVEHLSTLFNKNKTPGSKNTASKRFKFSASNETLTEMTDRGETGQVSTDVDCSMSVKQLRSIEDIRRSIEDESSDRKRGETSVKSAIVGNALRDLSVAKATARSQPRRINIDDRAGNRKEISLPRRSENVTASNDALGDTGRSSVKCTMRFSRVAKSPSPETTKATETSTRARRTVPAPPSKSPDMVARRPSTELKAQDTKSTKQPTPMKGTEPIGNRKITTTTTATTNTSTKKSTDVVDGAILENGLHLRDQTAETKYDNDSFTTKKSDAFVIDFDEQPPKENNAPLPRKSLLRKQSTEKQITSAQSARPPSSVSSTSSSSSMQGQTSGLKSKMASRAKTPISGSTSYKGSASSKIGSAAATDALVSCKMCGRRFAQDRITLHEQICTKTTQKKRKQFDTMMYRVKGTDLEPFVKKGLAKKQLEKSKKPEVKSNWRRKHEDFINAIRSAKQVQAHLAAGGKLSDLPPPPVSDNCDYIQCPHCGRKFNKAAAERHIPKCEHMLHNKPIHSRAPKPKR</sequence>
<keyword evidence="2" id="KW-0479">Metal-binding</keyword>
<feature type="region of interest" description="Disordered" evidence="8">
    <location>
        <begin position="749"/>
        <end position="795"/>
    </location>
</feature>
<dbReference type="InterPro" id="IPR026104">
    <property type="entry name" value="ZNF_C2HC_dom_1C"/>
</dbReference>
<feature type="compositionally biased region" description="Basic and acidic residues" evidence="8">
    <location>
        <begin position="587"/>
        <end position="619"/>
    </location>
</feature>
<feature type="compositionally biased region" description="Polar residues" evidence="8">
    <location>
        <begin position="114"/>
        <end position="129"/>
    </location>
</feature>
<feature type="compositionally biased region" description="Basic and acidic residues" evidence="8">
    <location>
        <begin position="783"/>
        <end position="795"/>
    </location>
</feature>
<feature type="compositionally biased region" description="Basic and acidic residues" evidence="8">
    <location>
        <begin position="386"/>
        <end position="428"/>
    </location>
</feature>
<dbReference type="OrthoDB" id="10255185at2759"/>
<feature type="compositionally biased region" description="Polar residues" evidence="8">
    <location>
        <begin position="1089"/>
        <end position="1099"/>
    </location>
</feature>
<evidence type="ECO:0000256" key="3">
    <source>
        <dbReference type="ARBA" id="ARBA00022771"/>
    </source>
</evidence>
<dbReference type="Proteomes" id="UP000752696">
    <property type="component" value="Unassembled WGS sequence"/>
</dbReference>
<feature type="compositionally biased region" description="Low complexity" evidence="8">
    <location>
        <begin position="1825"/>
        <end position="1850"/>
    </location>
</feature>
<dbReference type="PANTHER" id="PTHR14649:SF1">
    <property type="entry name" value="ZINC FINGER C2HC DOMAIN-CONTAINING PROTEIN 1C"/>
    <property type="match status" value="1"/>
</dbReference>
<evidence type="ECO:0000313" key="11">
    <source>
        <dbReference type="Proteomes" id="UP000752696"/>
    </source>
</evidence>
<comment type="caution">
    <text evidence="10">The sequence shown here is derived from an EMBL/GenBank/DDBJ whole genome shotgun (WGS) entry which is preliminary data.</text>
</comment>
<feature type="compositionally biased region" description="Low complexity" evidence="8">
    <location>
        <begin position="1741"/>
        <end position="1753"/>
    </location>
</feature>
<comment type="similarity">
    <text evidence="1">Belongs to the ZC2HC1 family.</text>
</comment>
<feature type="domain" description="C2HC/C3H-type" evidence="9">
    <location>
        <begin position="1996"/>
        <end position="2025"/>
    </location>
</feature>
<dbReference type="EMBL" id="CAJDYZ010008640">
    <property type="protein sequence ID" value="CAD1475619.1"/>
    <property type="molecule type" value="Genomic_DNA"/>
</dbReference>
<feature type="compositionally biased region" description="Basic and acidic residues" evidence="8">
    <location>
        <begin position="1707"/>
        <end position="1722"/>
    </location>
</feature>
<keyword evidence="5 7" id="KW-0175">Coiled coil</keyword>
<feature type="compositionally biased region" description="Basic and acidic residues" evidence="8">
    <location>
        <begin position="1190"/>
        <end position="1203"/>
    </location>
</feature>
<feature type="region of interest" description="Disordered" evidence="8">
    <location>
        <begin position="1075"/>
        <end position="1099"/>
    </location>
</feature>
<feature type="compositionally biased region" description="Basic and acidic residues" evidence="8">
    <location>
        <begin position="1391"/>
        <end position="1403"/>
    </location>
</feature>
<feature type="region of interest" description="Disordered" evidence="8">
    <location>
        <begin position="1381"/>
        <end position="1569"/>
    </location>
</feature>
<feature type="compositionally biased region" description="Low complexity" evidence="8">
    <location>
        <begin position="645"/>
        <end position="654"/>
    </location>
</feature>
<feature type="compositionally biased region" description="Low complexity" evidence="8">
    <location>
        <begin position="1502"/>
        <end position="1512"/>
    </location>
</feature>
<feature type="coiled-coil region" evidence="7">
    <location>
        <begin position="1263"/>
        <end position="1290"/>
    </location>
</feature>
<feature type="domain" description="C2HC/C3H-type" evidence="9">
    <location>
        <begin position="1885"/>
        <end position="1914"/>
    </location>
</feature>
<evidence type="ECO:0000256" key="2">
    <source>
        <dbReference type="ARBA" id="ARBA00022723"/>
    </source>
</evidence>
<feature type="compositionally biased region" description="Basic and acidic residues" evidence="8">
    <location>
        <begin position="694"/>
        <end position="704"/>
    </location>
</feature>
<feature type="compositionally biased region" description="Low complexity" evidence="8">
    <location>
        <begin position="58"/>
        <end position="81"/>
    </location>
</feature>
<evidence type="ECO:0000313" key="10">
    <source>
        <dbReference type="EMBL" id="CAD1475619.1"/>
    </source>
</evidence>
<feature type="compositionally biased region" description="Polar residues" evidence="8">
    <location>
        <begin position="835"/>
        <end position="844"/>
    </location>
</feature>
<feature type="region of interest" description="Disordered" evidence="8">
    <location>
        <begin position="374"/>
        <end position="445"/>
    </location>
</feature>
<keyword evidence="11" id="KW-1185">Reference proteome</keyword>
<feature type="region of interest" description="Disordered" evidence="8">
    <location>
        <begin position="1797"/>
        <end position="1875"/>
    </location>
</feature>
<dbReference type="GO" id="GO:0008270">
    <property type="term" value="F:zinc ion binding"/>
    <property type="evidence" value="ECO:0007669"/>
    <property type="project" value="UniProtKB-KW"/>
</dbReference>
<feature type="region of interest" description="Disordered" evidence="8">
    <location>
        <begin position="558"/>
        <end position="711"/>
    </location>
</feature>
<evidence type="ECO:0000256" key="1">
    <source>
        <dbReference type="ARBA" id="ARBA00010843"/>
    </source>
</evidence>
<feature type="compositionally biased region" description="Basic and acidic residues" evidence="8">
    <location>
        <begin position="655"/>
        <end position="685"/>
    </location>
</feature>
<feature type="compositionally biased region" description="Low complexity" evidence="8">
    <location>
        <begin position="1864"/>
        <end position="1875"/>
    </location>
</feature>
<feature type="compositionally biased region" description="Basic and acidic residues" evidence="8">
    <location>
        <begin position="1514"/>
        <end position="1523"/>
    </location>
</feature>
<feature type="compositionally biased region" description="Polar residues" evidence="8">
    <location>
        <begin position="1217"/>
        <end position="1230"/>
    </location>
</feature>
<dbReference type="InterPro" id="IPR049899">
    <property type="entry name" value="Znf_C2HC_C3H"/>
</dbReference>
<gene>
    <name evidence="10" type="ORF">MHI_LOCUS587732</name>
</gene>
<feature type="region of interest" description="Disordered" evidence="8">
    <location>
        <begin position="1619"/>
        <end position="1753"/>
    </location>
</feature>
<reference evidence="10" key="1">
    <citation type="submission" date="2020-07" db="EMBL/GenBank/DDBJ databases">
        <authorList>
            <person name="Nazaruddin N."/>
        </authorList>
    </citation>
    <scope>NUCLEOTIDE SEQUENCE</scope>
</reference>
<feature type="compositionally biased region" description="Basic and acidic residues" evidence="8">
    <location>
        <begin position="1231"/>
        <end position="1250"/>
    </location>
</feature>
<name>A0A6V7HBM9_9HYME</name>
<keyword evidence="3 6" id="KW-0863">Zinc-finger</keyword>
<evidence type="ECO:0000256" key="8">
    <source>
        <dbReference type="SAM" id="MobiDB-lite"/>
    </source>
</evidence>
<dbReference type="PROSITE" id="PS52027">
    <property type="entry name" value="ZF_C2HC_C3H"/>
    <property type="match status" value="2"/>
</dbReference>
<feature type="compositionally biased region" description="Basic and acidic residues" evidence="8">
    <location>
        <begin position="1629"/>
        <end position="1648"/>
    </location>
</feature>
<feature type="region of interest" description="Disordered" evidence="8">
    <location>
        <begin position="42"/>
        <end position="129"/>
    </location>
</feature>
<feature type="compositionally biased region" description="Polar residues" evidence="8">
    <location>
        <begin position="560"/>
        <end position="586"/>
    </location>
</feature>
<dbReference type="PANTHER" id="PTHR14649">
    <property type="entry name" value="ZINC FINGER C2HC DOMAIN-CONTAINING PROTEIN 1C"/>
    <property type="match status" value="1"/>
</dbReference>
<accession>A0A6V7HBM9</accession>
<feature type="region of interest" description="Disordered" evidence="8">
    <location>
        <begin position="1114"/>
        <end position="1133"/>
    </location>
</feature>
<keyword evidence="4" id="KW-0862">Zinc</keyword>
<evidence type="ECO:0000256" key="5">
    <source>
        <dbReference type="ARBA" id="ARBA00023054"/>
    </source>
</evidence>
<evidence type="ECO:0000256" key="6">
    <source>
        <dbReference type="PROSITE-ProRule" id="PRU01371"/>
    </source>
</evidence>
<feature type="compositionally biased region" description="Polar residues" evidence="8">
    <location>
        <begin position="756"/>
        <end position="768"/>
    </location>
</feature>
<feature type="region of interest" description="Disordered" evidence="8">
    <location>
        <begin position="1157"/>
        <end position="1259"/>
    </location>
</feature>
<feature type="compositionally biased region" description="Basic and acidic residues" evidence="8">
    <location>
        <begin position="1157"/>
        <end position="1166"/>
    </location>
</feature>
<evidence type="ECO:0000256" key="4">
    <source>
        <dbReference type="ARBA" id="ARBA00022833"/>
    </source>
</evidence>
<feature type="compositionally biased region" description="Basic and acidic residues" evidence="8">
    <location>
        <begin position="859"/>
        <end position="885"/>
    </location>
</feature>
<feature type="compositionally biased region" description="Polar residues" evidence="8">
    <location>
        <begin position="1404"/>
        <end position="1417"/>
    </location>
</feature>
<feature type="region of interest" description="Disordered" evidence="8">
    <location>
        <begin position="813"/>
        <end position="885"/>
    </location>
</feature>
<feature type="compositionally biased region" description="Polar residues" evidence="8">
    <location>
        <begin position="1527"/>
        <end position="1540"/>
    </location>
</feature>
<dbReference type="Pfam" id="PF13913">
    <property type="entry name" value="zf-C2HC_2"/>
    <property type="match status" value="2"/>
</dbReference>
<organism evidence="10 11">
    <name type="scientific">Heterotrigona itama</name>
    <dbReference type="NCBI Taxonomy" id="395501"/>
    <lineage>
        <taxon>Eukaryota</taxon>
        <taxon>Metazoa</taxon>
        <taxon>Ecdysozoa</taxon>
        <taxon>Arthropoda</taxon>
        <taxon>Hexapoda</taxon>
        <taxon>Insecta</taxon>
        <taxon>Pterygota</taxon>
        <taxon>Neoptera</taxon>
        <taxon>Endopterygota</taxon>
        <taxon>Hymenoptera</taxon>
        <taxon>Apocrita</taxon>
        <taxon>Aculeata</taxon>
        <taxon>Apoidea</taxon>
        <taxon>Anthophila</taxon>
        <taxon>Apidae</taxon>
        <taxon>Heterotrigona</taxon>
    </lineage>
</organism>
<dbReference type="Gene3D" id="3.30.160.60">
    <property type="entry name" value="Classic Zinc Finger"/>
    <property type="match status" value="2"/>
</dbReference>
<protein>
    <recommendedName>
        <fullName evidence="9">C2HC/C3H-type domain-containing protein</fullName>
    </recommendedName>
</protein>
<proteinExistence type="inferred from homology"/>
<feature type="compositionally biased region" description="Basic and acidic residues" evidence="8">
    <location>
        <begin position="815"/>
        <end position="824"/>
    </location>
</feature>